<dbReference type="Pfam" id="PF01583">
    <property type="entry name" value="APS_kinase"/>
    <property type="match status" value="1"/>
</dbReference>
<evidence type="ECO:0000256" key="3">
    <source>
        <dbReference type="ARBA" id="ARBA00004806"/>
    </source>
</evidence>
<evidence type="ECO:0000256" key="4">
    <source>
        <dbReference type="ARBA" id="ARBA00007008"/>
    </source>
</evidence>
<dbReference type="GO" id="GO:0070814">
    <property type="term" value="P:hydrogen sulfide biosynthetic process"/>
    <property type="evidence" value="ECO:0007669"/>
    <property type="project" value="UniProtKB-UniRule"/>
</dbReference>
<proteinExistence type="inferred from homology"/>
<evidence type="ECO:0000256" key="9">
    <source>
        <dbReference type="ARBA" id="ARBA00022840"/>
    </source>
</evidence>
<dbReference type="InterPro" id="IPR059117">
    <property type="entry name" value="APS_kinase_dom"/>
</dbReference>
<evidence type="ECO:0000313" key="16">
    <source>
        <dbReference type="EMBL" id="ROO26358.1"/>
    </source>
</evidence>
<dbReference type="AlphaFoldDB" id="A0A423PL97"/>
<keyword evidence="7 13" id="KW-0547">Nucleotide-binding</keyword>
<dbReference type="NCBIfam" id="TIGR00455">
    <property type="entry name" value="apsK"/>
    <property type="match status" value="1"/>
</dbReference>
<evidence type="ECO:0000256" key="6">
    <source>
        <dbReference type="ARBA" id="ARBA00022679"/>
    </source>
</evidence>
<dbReference type="GO" id="GO:0005524">
    <property type="term" value="F:ATP binding"/>
    <property type="evidence" value="ECO:0007669"/>
    <property type="project" value="UniProtKB-UniRule"/>
</dbReference>
<dbReference type="CDD" id="cd02027">
    <property type="entry name" value="APSK"/>
    <property type="match status" value="1"/>
</dbReference>
<comment type="similarity">
    <text evidence="4 13 14">Belongs to the APS kinase family.</text>
</comment>
<comment type="caution">
    <text evidence="16">The sequence shown here is derived from an EMBL/GenBank/DDBJ whole genome shotgun (WGS) entry which is preliminary data.</text>
</comment>
<dbReference type="SUPFAM" id="SSF52540">
    <property type="entry name" value="P-loop containing nucleoside triphosphate hydrolases"/>
    <property type="match status" value="1"/>
</dbReference>
<protein>
    <recommendedName>
        <fullName evidence="5 13">Adenylyl-sulfate kinase</fullName>
        <ecNumber evidence="5 13">2.7.1.25</ecNumber>
    </recommendedName>
    <alternativeName>
        <fullName evidence="11 13">APS kinase</fullName>
    </alternativeName>
    <alternativeName>
        <fullName evidence="12 13">ATP adenosine-5'-phosphosulfate 3'-phosphotransferase</fullName>
    </alternativeName>
    <alternativeName>
        <fullName evidence="10 13">Adenosine-5'-phosphosulfate kinase</fullName>
    </alternativeName>
</protein>
<evidence type="ECO:0000256" key="14">
    <source>
        <dbReference type="RuleBase" id="RU004347"/>
    </source>
</evidence>
<evidence type="ECO:0000256" key="13">
    <source>
        <dbReference type="HAMAP-Rule" id="MF_00065"/>
    </source>
</evidence>
<dbReference type="InterPro" id="IPR002891">
    <property type="entry name" value="APS"/>
</dbReference>
<organism evidence="16 17">
    <name type="scientific">Salinisphaera japonica YTM-1</name>
    <dbReference type="NCBI Taxonomy" id="1209778"/>
    <lineage>
        <taxon>Bacteria</taxon>
        <taxon>Pseudomonadati</taxon>
        <taxon>Pseudomonadota</taxon>
        <taxon>Gammaproteobacteria</taxon>
        <taxon>Salinisphaerales</taxon>
        <taxon>Salinisphaeraceae</taxon>
        <taxon>Salinisphaera</taxon>
    </lineage>
</organism>
<evidence type="ECO:0000256" key="5">
    <source>
        <dbReference type="ARBA" id="ARBA00012121"/>
    </source>
</evidence>
<comment type="function">
    <text evidence="2 13 14">Catalyzes the synthesis of activated sulfate.</text>
</comment>
<comment type="catalytic activity">
    <reaction evidence="1 13 14">
        <text>adenosine 5'-phosphosulfate + ATP = 3'-phosphoadenylyl sulfate + ADP + H(+)</text>
        <dbReference type="Rhea" id="RHEA:24152"/>
        <dbReference type="ChEBI" id="CHEBI:15378"/>
        <dbReference type="ChEBI" id="CHEBI:30616"/>
        <dbReference type="ChEBI" id="CHEBI:58243"/>
        <dbReference type="ChEBI" id="CHEBI:58339"/>
        <dbReference type="ChEBI" id="CHEBI:456216"/>
        <dbReference type="EC" id="2.7.1.25"/>
    </reaction>
</comment>
<keyword evidence="13" id="KW-0597">Phosphoprotein</keyword>
<keyword evidence="8 13" id="KW-0418">Kinase</keyword>
<feature type="active site" description="Phosphoserine intermediate" evidence="13">
    <location>
        <position position="110"/>
    </location>
</feature>
<dbReference type="GO" id="GO:0004020">
    <property type="term" value="F:adenylylsulfate kinase activity"/>
    <property type="evidence" value="ECO:0007669"/>
    <property type="project" value="UniProtKB-UniRule"/>
</dbReference>
<dbReference type="HAMAP" id="MF_00065">
    <property type="entry name" value="Adenylyl_sulf_kinase"/>
    <property type="match status" value="1"/>
</dbReference>
<dbReference type="RefSeq" id="WP_123658775.1">
    <property type="nucleotide sequence ID" value="NZ_AYKG01000036.1"/>
</dbReference>
<name>A0A423PL97_9GAMM</name>
<evidence type="ECO:0000259" key="15">
    <source>
        <dbReference type="Pfam" id="PF01583"/>
    </source>
</evidence>
<keyword evidence="6 13" id="KW-0808">Transferase</keyword>
<gene>
    <name evidence="13" type="primary">cysC</name>
    <name evidence="16" type="ORF">SAJA_11445</name>
</gene>
<dbReference type="Gene3D" id="3.40.50.300">
    <property type="entry name" value="P-loop containing nucleotide triphosphate hydrolases"/>
    <property type="match status" value="1"/>
</dbReference>
<dbReference type="InterPro" id="IPR027417">
    <property type="entry name" value="P-loop_NTPase"/>
</dbReference>
<dbReference type="EC" id="2.7.1.25" evidence="5 13"/>
<evidence type="ECO:0000256" key="11">
    <source>
        <dbReference type="ARBA" id="ARBA00031393"/>
    </source>
</evidence>
<dbReference type="PANTHER" id="PTHR11055">
    <property type="entry name" value="BIFUNCTIONAL 3'-PHOSPHOADENOSINE 5'-PHOSPHOSULFATE SYNTHASE"/>
    <property type="match status" value="1"/>
</dbReference>
<dbReference type="FunCoup" id="A0A423PL97">
    <property type="interactions" value="139"/>
</dbReference>
<dbReference type="PANTHER" id="PTHR11055:SF1">
    <property type="entry name" value="PAPS SYNTHETASE, ISOFORM D"/>
    <property type="match status" value="1"/>
</dbReference>
<dbReference type="GO" id="GO:0000103">
    <property type="term" value="P:sulfate assimilation"/>
    <property type="evidence" value="ECO:0007669"/>
    <property type="project" value="UniProtKB-UniRule"/>
</dbReference>
<dbReference type="InParanoid" id="A0A423PL97"/>
<reference evidence="16 17" key="1">
    <citation type="submission" date="2013-10" db="EMBL/GenBank/DDBJ databases">
        <title>Salinisphaera japonica YTM-1 Genome Sequencing.</title>
        <authorList>
            <person name="Lai Q."/>
            <person name="Li C."/>
            <person name="Shao Z."/>
        </authorList>
    </citation>
    <scope>NUCLEOTIDE SEQUENCE [LARGE SCALE GENOMIC DNA]</scope>
    <source>
        <strain evidence="16 17">YTM-1</strain>
    </source>
</reference>
<dbReference type="EMBL" id="AYKG01000036">
    <property type="protein sequence ID" value="ROO26358.1"/>
    <property type="molecule type" value="Genomic_DNA"/>
</dbReference>
<evidence type="ECO:0000256" key="8">
    <source>
        <dbReference type="ARBA" id="ARBA00022777"/>
    </source>
</evidence>
<sequence>MSDIKSDNIVWHQGSVDRKRREAINRHRGLTIWFTGLSGSGKSTLSVALEERLTGMGCRTYRLDGDNIRTGLNRDLAFSPDDRIENIRRIGEVASLFRDAGIINLTAFISPYRRDREMARALADEHDFVEVFVDAPLELCEQRDPKGLYAKARSGAIPNFTGISAPYEPPEQPEVHLDTGTNSLSVCVDQLVAFLVRNGYLEQSLIAAAGQTFETGA</sequence>
<accession>A0A423PL97</accession>
<dbReference type="FunFam" id="3.40.50.300:FF:000212">
    <property type="entry name" value="Adenylyl-sulfate kinase"/>
    <property type="match status" value="1"/>
</dbReference>
<dbReference type="NCBIfam" id="NF003013">
    <property type="entry name" value="PRK03846.1"/>
    <property type="match status" value="1"/>
</dbReference>
<evidence type="ECO:0000313" key="17">
    <source>
        <dbReference type="Proteomes" id="UP000285310"/>
    </source>
</evidence>
<comment type="pathway">
    <text evidence="3 13 14">Sulfur metabolism; hydrogen sulfide biosynthesis; sulfite from sulfate: step 2/3.</text>
</comment>
<feature type="domain" description="APS kinase" evidence="15">
    <location>
        <begin position="28"/>
        <end position="178"/>
    </location>
</feature>
<evidence type="ECO:0000256" key="7">
    <source>
        <dbReference type="ARBA" id="ARBA00022741"/>
    </source>
</evidence>
<dbReference type="UniPathway" id="UPA00140">
    <property type="reaction ID" value="UER00205"/>
</dbReference>
<evidence type="ECO:0000256" key="12">
    <source>
        <dbReference type="ARBA" id="ARBA00031464"/>
    </source>
</evidence>
<dbReference type="OrthoDB" id="9804504at2"/>
<evidence type="ECO:0000256" key="2">
    <source>
        <dbReference type="ARBA" id="ARBA00002632"/>
    </source>
</evidence>
<keyword evidence="9 13" id="KW-0067">ATP-binding</keyword>
<dbReference type="Proteomes" id="UP000285310">
    <property type="component" value="Unassembled WGS sequence"/>
</dbReference>
<evidence type="ECO:0000256" key="1">
    <source>
        <dbReference type="ARBA" id="ARBA00001823"/>
    </source>
</evidence>
<keyword evidence="17" id="KW-1185">Reference proteome</keyword>
<feature type="binding site" evidence="13">
    <location>
        <begin position="36"/>
        <end position="43"/>
    </location>
    <ligand>
        <name>ATP</name>
        <dbReference type="ChEBI" id="CHEBI:30616"/>
    </ligand>
</feature>
<evidence type="ECO:0000256" key="10">
    <source>
        <dbReference type="ARBA" id="ARBA00029724"/>
    </source>
</evidence>